<protein>
    <submittedName>
        <fullName evidence="1">Uncharacterized protein</fullName>
    </submittedName>
</protein>
<evidence type="ECO:0000313" key="1">
    <source>
        <dbReference type="EMBL" id="KIN05338.1"/>
    </source>
</evidence>
<dbReference type="EMBL" id="KN832872">
    <property type="protein sequence ID" value="KIN05338.1"/>
    <property type="molecule type" value="Genomic_DNA"/>
</dbReference>
<name>A0A0C3DTD6_OIDMZ</name>
<keyword evidence="2" id="KW-1185">Reference proteome</keyword>
<dbReference type="Proteomes" id="UP000054321">
    <property type="component" value="Unassembled WGS sequence"/>
</dbReference>
<dbReference type="HOGENOM" id="CLU_2873895_0_0_1"/>
<reference evidence="1 2" key="1">
    <citation type="submission" date="2014-04" db="EMBL/GenBank/DDBJ databases">
        <authorList>
            <consortium name="DOE Joint Genome Institute"/>
            <person name="Kuo A."/>
            <person name="Martino E."/>
            <person name="Perotto S."/>
            <person name="Kohler A."/>
            <person name="Nagy L.G."/>
            <person name="Floudas D."/>
            <person name="Copeland A."/>
            <person name="Barry K.W."/>
            <person name="Cichocki N."/>
            <person name="Veneault-Fourrey C."/>
            <person name="LaButti K."/>
            <person name="Lindquist E.A."/>
            <person name="Lipzen A."/>
            <person name="Lundell T."/>
            <person name="Morin E."/>
            <person name="Murat C."/>
            <person name="Sun H."/>
            <person name="Tunlid A."/>
            <person name="Henrissat B."/>
            <person name="Grigoriev I.V."/>
            <person name="Hibbett D.S."/>
            <person name="Martin F."/>
            <person name="Nordberg H.P."/>
            <person name="Cantor M.N."/>
            <person name="Hua S.X."/>
        </authorList>
    </citation>
    <scope>NUCLEOTIDE SEQUENCE [LARGE SCALE GENOMIC DNA]</scope>
    <source>
        <strain evidence="1 2">Zn</strain>
    </source>
</reference>
<sequence length="64" mass="7343">MIDAIDICQEPEQDALLGLFALIFEYPKQSKTPLKILISSRPGDHVAIMQSKWAARYPETFRHI</sequence>
<proteinExistence type="predicted"/>
<dbReference type="OrthoDB" id="21416at2759"/>
<feature type="non-terminal residue" evidence="1">
    <location>
        <position position="64"/>
    </location>
</feature>
<gene>
    <name evidence="1" type="ORF">OIDMADRAFT_17890</name>
</gene>
<evidence type="ECO:0000313" key="2">
    <source>
        <dbReference type="Proteomes" id="UP000054321"/>
    </source>
</evidence>
<reference evidence="2" key="2">
    <citation type="submission" date="2015-01" db="EMBL/GenBank/DDBJ databases">
        <title>Evolutionary Origins and Diversification of the Mycorrhizal Mutualists.</title>
        <authorList>
            <consortium name="DOE Joint Genome Institute"/>
            <consortium name="Mycorrhizal Genomics Consortium"/>
            <person name="Kohler A."/>
            <person name="Kuo A."/>
            <person name="Nagy L.G."/>
            <person name="Floudas D."/>
            <person name="Copeland A."/>
            <person name="Barry K.W."/>
            <person name="Cichocki N."/>
            <person name="Veneault-Fourrey C."/>
            <person name="LaButti K."/>
            <person name="Lindquist E.A."/>
            <person name="Lipzen A."/>
            <person name="Lundell T."/>
            <person name="Morin E."/>
            <person name="Murat C."/>
            <person name="Riley R."/>
            <person name="Ohm R."/>
            <person name="Sun H."/>
            <person name="Tunlid A."/>
            <person name="Henrissat B."/>
            <person name="Grigoriev I.V."/>
            <person name="Hibbett D.S."/>
            <person name="Martin F."/>
        </authorList>
    </citation>
    <scope>NUCLEOTIDE SEQUENCE [LARGE SCALE GENOMIC DNA]</scope>
    <source>
        <strain evidence="2">Zn</strain>
    </source>
</reference>
<organism evidence="1 2">
    <name type="scientific">Oidiodendron maius (strain Zn)</name>
    <dbReference type="NCBI Taxonomy" id="913774"/>
    <lineage>
        <taxon>Eukaryota</taxon>
        <taxon>Fungi</taxon>
        <taxon>Dikarya</taxon>
        <taxon>Ascomycota</taxon>
        <taxon>Pezizomycotina</taxon>
        <taxon>Leotiomycetes</taxon>
        <taxon>Leotiomycetes incertae sedis</taxon>
        <taxon>Myxotrichaceae</taxon>
        <taxon>Oidiodendron</taxon>
    </lineage>
</organism>
<accession>A0A0C3DTD6</accession>
<dbReference type="InParanoid" id="A0A0C3DTD6"/>
<dbReference type="AlphaFoldDB" id="A0A0C3DTD6"/>